<keyword evidence="6" id="KW-0539">Nucleus</keyword>
<feature type="region of interest" description="Disordered" evidence="7">
    <location>
        <begin position="119"/>
        <end position="152"/>
    </location>
</feature>
<dbReference type="PANTHER" id="PTHR15561:SF0">
    <property type="entry name" value="DNA-DIRECTED RNA POLYMERASE III SUBUNIT RPC9"/>
    <property type="match status" value="1"/>
</dbReference>
<dbReference type="OMA" id="VMIINLR"/>
<dbReference type="GO" id="GO:0006384">
    <property type="term" value="P:transcription initiation at RNA polymerase III promoter"/>
    <property type="evidence" value="ECO:0000318"/>
    <property type="project" value="GO_Central"/>
</dbReference>
<dbReference type="InterPro" id="IPR010997">
    <property type="entry name" value="HRDC-like_sf"/>
</dbReference>
<dbReference type="RefSeq" id="XP_016498585.1">
    <property type="nucleotide sequence ID" value="XM_016643099.1"/>
</dbReference>
<evidence type="ECO:0000313" key="11">
    <source>
        <dbReference type="RefSeq" id="XP_016498586.1"/>
    </source>
</evidence>
<dbReference type="STRING" id="4097.A0A1S4CBU1"/>
<dbReference type="KEGG" id="nta:107817299"/>
<evidence type="ECO:0000259" key="8">
    <source>
        <dbReference type="SMART" id="SM00657"/>
    </source>
</evidence>
<gene>
    <name evidence="10 11" type="primary">LOC107817299</name>
</gene>
<evidence type="ECO:0000256" key="4">
    <source>
        <dbReference type="ARBA" id="ARBA00022478"/>
    </source>
</evidence>
<dbReference type="SMART" id="SM00657">
    <property type="entry name" value="RPOL4c"/>
    <property type="match status" value="1"/>
</dbReference>
<dbReference type="PANTHER" id="PTHR15561">
    <property type="entry name" value="CALCITONIN GENE-RELATED PEPTIDE-RECEPTOR COMPONENT PROTEIN"/>
    <property type="match status" value="1"/>
</dbReference>
<comment type="similarity">
    <text evidence="2">Belongs to the eukaryotic RPC9 RNA polymerase subunit family.</text>
</comment>
<protein>
    <recommendedName>
        <fullName evidence="3">DNA-directed RNA polymerase III subunit RPC9</fullName>
    </recommendedName>
</protein>
<reference evidence="10 11" key="2">
    <citation type="submission" date="2025-04" db="UniProtKB">
        <authorList>
            <consortium name="RefSeq"/>
        </authorList>
    </citation>
    <scope>IDENTIFICATION</scope>
</reference>
<dbReference type="FunFam" id="1.20.1250.40:FF:000008">
    <property type="entry name" value="RNA polymerase II, Rpb4, core protein"/>
    <property type="match status" value="1"/>
</dbReference>
<reference key="1">
    <citation type="journal article" date="2014" name="Nat. Commun.">
        <title>The tobacco genome sequence and its comparison with those of tomato and potato.</title>
        <authorList>
            <person name="Sierro N."/>
            <person name="Battey J.N."/>
            <person name="Ouadi S."/>
            <person name="Bakaher N."/>
            <person name="Bovet L."/>
            <person name="Willig A."/>
            <person name="Goepfert S."/>
            <person name="Peitsch M.C."/>
            <person name="Ivanov N.V."/>
        </authorList>
    </citation>
    <scope>NUCLEOTIDE SEQUENCE [LARGE SCALE GENOMIC DNA]</scope>
    <source>
        <strain>cv. TN90</strain>
    </source>
</reference>
<dbReference type="InterPro" id="IPR006590">
    <property type="entry name" value="RNA_pol_Rpb4/RPC9_core"/>
</dbReference>
<dbReference type="PaxDb" id="4097-A0A1S4CBU1"/>
<evidence type="ECO:0000256" key="7">
    <source>
        <dbReference type="SAM" id="MobiDB-lite"/>
    </source>
</evidence>
<dbReference type="AlphaFoldDB" id="A0A1S4CBU1"/>
<dbReference type="SMR" id="A0A1S4CBU1"/>
<accession>A0A1S4CBU1</accession>
<dbReference type="GO" id="GO:0000166">
    <property type="term" value="F:nucleotide binding"/>
    <property type="evidence" value="ECO:0007669"/>
    <property type="project" value="InterPro"/>
</dbReference>
<evidence type="ECO:0000256" key="2">
    <source>
        <dbReference type="ARBA" id="ARBA00006898"/>
    </source>
</evidence>
<dbReference type="Proteomes" id="UP000790787">
    <property type="component" value="Chromosome 22"/>
</dbReference>
<dbReference type="Gene3D" id="1.20.1250.40">
    <property type="match status" value="1"/>
</dbReference>
<organism evidence="11">
    <name type="scientific">Nicotiana tabacum</name>
    <name type="common">Common tobacco</name>
    <dbReference type="NCBI Taxonomy" id="4097"/>
    <lineage>
        <taxon>Eukaryota</taxon>
        <taxon>Viridiplantae</taxon>
        <taxon>Streptophyta</taxon>
        <taxon>Embryophyta</taxon>
        <taxon>Tracheophyta</taxon>
        <taxon>Spermatophyta</taxon>
        <taxon>Magnoliopsida</taxon>
        <taxon>eudicotyledons</taxon>
        <taxon>Gunneridae</taxon>
        <taxon>Pentapetalae</taxon>
        <taxon>asterids</taxon>
        <taxon>lamiids</taxon>
        <taxon>Solanales</taxon>
        <taxon>Solanaceae</taxon>
        <taxon>Nicotianoideae</taxon>
        <taxon>Nicotianeae</taxon>
        <taxon>Nicotiana</taxon>
    </lineage>
</organism>
<dbReference type="InterPro" id="IPR038324">
    <property type="entry name" value="Rpb4/RPC9_sf"/>
</dbReference>
<evidence type="ECO:0000313" key="10">
    <source>
        <dbReference type="RefSeq" id="XP_016498585.1"/>
    </source>
</evidence>
<keyword evidence="9" id="KW-1185">Reference proteome</keyword>
<evidence type="ECO:0000256" key="3">
    <source>
        <dbReference type="ARBA" id="ARBA00016672"/>
    </source>
</evidence>
<dbReference type="RefSeq" id="XP_016498586.1">
    <property type="nucleotide sequence ID" value="XM_016643100.1"/>
</dbReference>
<dbReference type="InterPro" id="IPR038846">
    <property type="entry name" value="RPC9"/>
</dbReference>
<proteinExistence type="inferred from homology"/>
<keyword evidence="4" id="KW-0240">DNA-directed RNA polymerase</keyword>
<dbReference type="Pfam" id="PF03874">
    <property type="entry name" value="RNA_pol_Rpb4"/>
    <property type="match status" value="1"/>
</dbReference>
<dbReference type="GeneID" id="107817299"/>
<dbReference type="SUPFAM" id="SSF47819">
    <property type="entry name" value="HRDC-like"/>
    <property type="match status" value="1"/>
</dbReference>
<dbReference type="InterPro" id="IPR005574">
    <property type="entry name" value="Rpb4/RPC9"/>
</dbReference>
<evidence type="ECO:0000256" key="1">
    <source>
        <dbReference type="ARBA" id="ARBA00004123"/>
    </source>
</evidence>
<sequence length="152" mass="16950">MKILEANAGALTNFEVLDFLRSRGAGRDPTRVIVPVAPSEFKVYDYLEQTAACNQTRQAIGEFLEKCKSIKLAKAEILNIINIRPSSLVELYPIIEEYDNRFGEATEAAETMEEFVETVQQLPPPPNQMQSEQGTAADETEVPDGEKIEVTE</sequence>
<keyword evidence="5" id="KW-0804">Transcription</keyword>
<feature type="domain" description="RNA polymerase Rpb4/RPC9 core" evidence="8">
    <location>
        <begin position="1"/>
        <end position="126"/>
    </location>
</feature>
<evidence type="ECO:0000313" key="9">
    <source>
        <dbReference type="Proteomes" id="UP000790787"/>
    </source>
</evidence>
<evidence type="ECO:0000256" key="6">
    <source>
        <dbReference type="ARBA" id="ARBA00023242"/>
    </source>
</evidence>
<evidence type="ECO:0000256" key="5">
    <source>
        <dbReference type="ARBA" id="ARBA00023163"/>
    </source>
</evidence>
<dbReference type="GO" id="GO:0005666">
    <property type="term" value="C:RNA polymerase III complex"/>
    <property type="evidence" value="ECO:0000318"/>
    <property type="project" value="GO_Central"/>
</dbReference>
<comment type="subcellular location">
    <subcellularLocation>
        <location evidence="1">Nucleus</location>
    </subcellularLocation>
</comment>
<dbReference type="OrthoDB" id="1746530at2759"/>
<name>A0A1S4CBU1_TOBAC</name>